<dbReference type="Pfam" id="PF13692">
    <property type="entry name" value="Glyco_trans_1_4"/>
    <property type="match status" value="1"/>
</dbReference>
<dbReference type="AlphaFoldDB" id="A0A4R7RKE0"/>
<proteinExistence type="predicted"/>
<dbReference type="Gene3D" id="3.40.50.2000">
    <property type="entry name" value="Glycogen Phosphorylase B"/>
    <property type="match status" value="2"/>
</dbReference>
<keyword evidence="2" id="KW-0808">Transferase</keyword>
<organism evidence="2 3">
    <name type="scientific">Prosthecobacter fusiformis</name>
    <dbReference type="NCBI Taxonomy" id="48464"/>
    <lineage>
        <taxon>Bacteria</taxon>
        <taxon>Pseudomonadati</taxon>
        <taxon>Verrucomicrobiota</taxon>
        <taxon>Verrucomicrobiia</taxon>
        <taxon>Verrucomicrobiales</taxon>
        <taxon>Verrucomicrobiaceae</taxon>
        <taxon>Prosthecobacter</taxon>
    </lineage>
</organism>
<dbReference type="Proteomes" id="UP000295662">
    <property type="component" value="Unassembled WGS sequence"/>
</dbReference>
<keyword evidence="3" id="KW-1185">Reference proteome</keyword>
<dbReference type="RefSeq" id="WP_133797071.1">
    <property type="nucleotide sequence ID" value="NZ_SOCA01000010.1"/>
</dbReference>
<protein>
    <submittedName>
        <fullName evidence="2">Glycosyltransferase involved in cell wall biosynthesis</fullName>
    </submittedName>
</protein>
<evidence type="ECO:0000313" key="3">
    <source>
        <dbReference type="Proteomes" id="UP000295662"/>
    </source>
</evidence>
<dbReference type="CDD" id="cd03801">
    <property type="entry name" value="GT4_PimA-like"/>
    <property type="match status" value="1"/>
</dbReference>
<dbReference type="OrthoDB" id="9804196at2"/>
<dbReference type="SUPFAM" id="SSF53756">
    <property type="entry name" value="UDP-Glycosyltransferase/glycogen phosphorylase"/>
    <property type="match status" value="1"/>
</dbReference>
<dbReference type="InterPro" id="IPR050194">
    <property type="entry name" value="Glycosyltransferase_grp1"/>
</dbReference>
<dbReference type="InterPro" id="IPR028098">
    <property type="entry name" value="Glyco_trans_4-like_N"/>
</dbReference>
<gene>
    <name evidence="2" type="ORF">EI77_04089</name>
</gene>
<dbReference type="Pfam" id="PF13439">
    <property type="entry name" value="Glyco_transf_4"/>
    <property type="match status" value="1"/>
</dbReference>
<sequence length="364" mass="40092">MRILHVVQSWNTNIGGSLIVARALVKAQRNLGVDARVVSLYVNSVDAEKTSRESYEISCAIPRKARWTRGIVSLRQVIKKFQPDLIHHHDGIMWPRLACIGLGIPRVSHGHLGACVSNPFSSSWWTHQLAKLTTNHLIAISKWVAQSWTDSGMSESKITLIPNGVDTERFYKRPDSVRSIIRKRYGIMDGETLLVWAGRLDMNTKGLDRLVKLSKDLPCPVRLIIIGDGPDGPWLKNSFLDLALSPPPIFTGLLEDPSDIFGSADAFVLTSRTESFGLVLLEAASSSLPIYAFPCQGGGNELLDELQAYRAADADYSGLADAISHKLGILPSNCQAMIQERYSWKTGSIASLEVYKKVLAASAR</sequence>
<dbReference type="GO" id="GO:0016757">
    <property type="term" value="F:glycosyltransferase activity"/>
    <property type="evidence" value="ECO:0007669"/>
    <property type="project" value="TreeGrafter"/>
</dbReference>
<accession>A0A4R7RKE0</accession>
<reference evidence="2 3" key="1">
    <citation type="submission" date="2019-03" db="EMBL/GenBank/DDBJ databases">
        <title>Genomic Encyclopedia of Archaeal and Bacterial Type Strains, Phase II (KMG-II): from individual species to whole genera.</title>
        <authorList>
            <person name="Goeker M."/>
        </authorList>
    </citation>
    <scope>NUCLEOTIDE SEQUENCE [LARGE SCALE GENOMIC DNA]</scope>
    <source>
        <strain evidence="2 3">ATCC 25309</strain>
    </source>
</reference>
<dbReference type="EMBL" id="SOCA01000010">
    <property type="protein sequence ID" value="TDU64638.1"/>
    <property type="molecule type" value="Genomic_DNA"/>
</dbReference>
<feature type="domain" description="Glycosyltransferase subfamily 4-like N-terminal" evidence="1">
    <location>
        <begin position="14"/>
        <end position="169"/>
    </location>
</feature>
<name>A0A4R7RKE0_9BACT</name>
<comment type="caution">
    <text evidence="2">The sequence shown here is derived from an EMBL/GenBank/DDBJ whole genome shotgun (WGS) entry which is preliminary data.</text>
</comment>
<dbReference type="PANTHER" id="PTHR45947">
    <property type="entry name" value="SULFOQUINOVOSYL TRANSFERASE SQD2"/>
    <property type="match status" value="1"/>
</dbReference>
<evidence type="ECO:0000313" key="2">
    <source>
        <dbReference type="EMBL" id="TDU64638.1"/>
    </source>
</evidence>
<dbReference type="PANTHER" id="PTHR45947:SF3">
    <property type="entry name" value="SULFOQUINOVOSYL TRANSFERASE SQD2"/>
    <property type="match status" value="1"/>
</dbReference>
<evidence type="ECO:0000259" key="1">
    <source>
        <dbReference type="Pfam" id="PF13439"/>
    </source>
</evidence>